<organism evidence="1 2">
    <name type="scientific">Ichthyobacterium seriolicida</name>
    <dbReference type="NCBI Taxonomy" id="242600"/>
    <lineage>
        <taxon>Bacteria</taxon>
        <taxon>Pseudomonadati</taxon>
        <taxon>Bacteroidota</taxon>
        <taxon>Flavobacteriia</taxon>
        <taxon>Flavobacteriales</taxon>
        <taxon>Ichthyobacteriaceae</taxon>
        <taxon>Ichthyobacterium</taxon>
    </lineage>
</organism>
<dbReference type="EMBL" id="AP014564">
    <property type="protein sequence ID" value="BAV95388.1"/>
    <property type="molecule type" value="Genomic_DNA"/>
</dbReference>
<evidence type="ECO:0000313" key="1">
    <source>
        <dbReference type="EMBL" id="BAV95388.1"/>
    </source>
</evidence>
<dbReference type="Proteomes" id="UP000243197">
    <property type="component" value="Chromosome"/>
</dbReference>
<protein>
    <submittedName>
        <fullName evidence="1">Uncharacterized protein</fullName>
    </submittedName>
</protein>
<sequence length="50" mass="5856">MILLIELRFVDSKIITSNKKYTVEKIISKWIITIILAKGFRFLSIDDQVT</sequence>
<name>A0A1J1E5Q4_9FLAO</name>
<reference evidence="1 2" key="1">
    <citation type="submission" date="2014-03" db="EMBL/GenBank/DDBJ databases">
        <title>complete genome sequence of Flavobacteriaceae bacterium JBKA-6.</title>
        <authorList>
            <person name="Takano T."/>
            <person name="Nakamura Y."/>
            <person name="Takuma S."/>
            <person name="Yasuike M."/>
            <person name="Matsuyama T."/>
            <person name="Sakai T."/>
            <person name="Fujiwara A."/>
            <person name="Kimoto K."/>
            <person name="Fukuda Y."/>
            <person name="Kondo H."/>
            <person name="Hirono I."/>
            <person name="Nakayasu C."/>
        </authorList>
    </citation>
    <scope>NUCLEOTIDE SEQUENCE [LARGE SCALE GENOMIC DNA]</scope>
    <source>
        <strain evidence="1 2">JBKA-6</strain>
    </source>
</reference>
<gene>
    <name evidence="1" type="ORF">JBKA6_1375</name>
</gene>
<proteinExistence type="predicted"/>
<dbReference type="AlphaFoldDB" id="A0A1J1E5Q4"/>
<accession>A0A1J1E5Q4</accession>
<dbReference type="KEGG" id="ise:JBKA6_1375"/>
<keyword evidence="2" id="KW-1185">Reference proteome</keyword>
<evidence type="ECO:0000313" key="2">
    <source>
        <dbReference type="Proteomes" id="UP000243197"/>
    </source>
</evidence>